<evidence type="ECO:0000313" key="8">
    <source>
        <dbReference type="EMBL" id="KAK2957657.1"/>
    </source>
</evidence>
<dbReference type="Proteomes" id="UP001281761">
    <property type="component" value="Unassembled WGS sequence"/>
</dbReference>
<gene>
    <name evidence="8" type="ORF">BLNAU_7312</name>
</gene>
<dbReference type="SUPFAM" id="SSF50494">
    <property type="entry name" value="Trypsin-like serine proteases"/>
    <property type="match status" value="1"/>
</dbReference>
<keyword evidence="3" id="KW-0732">Signal</keyword>
<keyword evidence="2 6" id="KW-0645">Protease</keyword>
<dbReference type="InterPro" id="IPR001254">
    <property type="entry name" value="Trypsin_dom"/>
</dbReference>
<dbReference type="InterPro" id="IPR043504">
    <property type="entry name" value="Peptidase_S1_PA_chymotrypsin"/>
</dbReference>
<feature type="domain" description="Peptidase S1" evidence="7">
    <location>
        <begin position="156"/>
        <end position="327"/>
    </location>
</feature>
<sequence>MDHNSDNIILVSIPTSDSASVKFQFVSEDEKKALLGMNHFTTHSEDSPIDLPLQNDLSAPLDSYQDPHVEFIPMNAPHRPSRQLTNTGYKPPTLPFLKTINEPMIHENLSNSKPTPVESLFTMSGTTQSNTQRARQHGENSPTHVFGEDDRIPFYNSSYPWSAVGRVKSKKGVCTGTLVGKRLVVTGSHCVPWTKSGGADKITFTPGHNKNGSPFGSTTVSNILVYLKISGAMTNQQSAFDQAVLVLEDPLGEDAGFVGYTTFTKEWLGKKCWYNVGYPIDIEKSNVPVVSSEGSIEYLDEYTIGGWRSYLLGTFIDMTGGHSGGPIWGYFGDETFPRIVALISSESAKKGNDKHGDNNLSGGPALTHLIDHAKENYDS</sequence>
<dbReference type="PANTHER" id="PTHR15462">
    <property type="entry name" value="SERINE PROTEASE"/>
    <property type="match status" value="1"/>
</dbReference>
<accession>A0ABQ9Y1N8</accession>
<dbReference type="Gene3D" id="2.40.10.10">
    <property type="entry name" value="Trypsin-like serine proteases"/>
    <property type="match status" value="2"/>
</dbReference>
<keyword evidence="5 6" id="KW-0720">Serine protease</keyword>
<dbReference type="EMBL" id="JARBJD010000044">
    <property type="protein sequence ID" value="KAK2957657.1"/>
    <property type="molecule type" value="Genomic_DNA"/>
</dbReference>
<dbReference type="InterPro" id="IPR008256">
    <property type="entry name" value="Peptidase_S1B"/>
</dbReference>
<keyword evidence="9" id="KW-1185">Reference proteome</keyword>
<organism evidence="8 9">
    <name type="scientific">Blattamonas nauphoetae</name>
    <dbReference type="NCBI Taxonomy" id="2049346"/>
    <lineage>
        <taxon>Eukaryota</taxon>
        <taxon>Metamonada</taxon>
        <taxon>Preaxostyla</taxon>
        <taxon>Oxymonadida</taxon>
        <taxon>Blattamonas</taxon>
    </lineage>
</organism>
<evidence type="ECO:0000256" key="1">
    <source>
        <dbReference type="ARBA" id="ARBA00008764"/>
    </source>
</evidence>
<evidence type="ECO:0000259" key="7">
    <source>
        <dbReference type="Pfam" id="PF00089"/>
    </source>
</evidence>
<evidence type="ECO:0000256" key="4">
    <source>
        <dbReference type="ARBA" id="ARBA00022801"/>
    </source>
</evidence>
<dbReference type="PRINTS" id="PR00839">
    <property type="entry name" value="V8PROTEASE"/>
</dbReference>
<dbReference type="Pfam" id="PF00089">
    <property type="entry name" value="Trypsin"/>
    <property type="match status" value="1"/>
</dbReference>
<reference evidence="8 9" key="1">
    <citation type="journal article" date="2022" name="bioRxiv">
        <title>Genomics of Preaxostyla Flagellates Illuminates Evolutionary Transitions and the Path Towards Mitochondrial Loss.</title>
        <authorList>
            <person name="Novak L.V.F."/>
            <person name="Treitli S.C."/>
            <person name="Pyrih J."/>
            <person name="Halakuc P."/>
            <person name="Pipaliya S.V."/>
            <person name="Vacek V."/>
            <person name="Brzon O."/>
            <person name="Soukal P."/>
            <person name="Eme L."/>
            <person name="Dacks J.B."/>
            <person name="Karnkowska A."/>
            <person name="Elias M."/>
            <person name="Hampl V."/>
        </authorList>
    </citation>
    <scope>NUCLEOTIDE SEQUENCE [LARGE SCALE GENOMIC DNA]</scope>
    <source>
        <strain evidence="8">NAU3</strain>
        <tissue evidence="8">Gut</tissue>
    </source>
</reference>
<dbReference type="InterPro" id="IPR050966">
    <property type="entry name" value="Glutamyl_endopeptidase"/>
</dbReference>
<evidence type="ECO:0000313" key="9">
    <source>
        <dbReference type="Proteomes" id="UP001281761"/>
    </source>
</evidence>
<proteinExistence type="inferred from homology"/>
<comment type="caution">
    <text evidence="8">The sequence shown here is derived from an EMBL/GenBank/DDBJ whole genome shotgun (WGS) entry which is preliminary data.</text>
</comment>
<evidence type="ECO:0000256" key="5">
    <source>
        <dbReference type="ARBA" id="ARBA00022825"/>
    </source>
</evidence>
<dbReference type="InterPro" id="IPR009003">
    <property type="entry name" value="Peptidase_S1_PA"/>
</dbReference>
<evidence type="ECO:0000256" key="3">
    <source>
        <dbReference type="ARBA" id="ARBA00022729"/>
    </source>
</evidence>
<dbReference type="PANTHER" id="PTHR15462:SF8">
    <property type="entry name" value="SERINE PROTEASE"/>
    <property type="match status" value="1"/>
</dbReference>
<protein>
    <recommendedName>
        <fullName evidence="6">Serine protease</fullName>
        <ecNumber evidence="6">3.4.21.-</ecNumber>
    </recommendedName>
</protein>
<comment type="similarity">
    <text evidence="1 6">Belongs to the peptidase S1B family.</text>
</comment>
<name>A0ABQ9Y1N8_9EUKA</name>
<dbReference type="EC" id="3.4.21.-" evidence="6"/>
<keyword evidence="4 6" id="KW-0378">Hydrolase</keyword>
<evidence type="ECO:0000256" key="2">
    <source>
        <dbReference type="ARBA" id="ARBA00022670"/>
    </source>
</evidence>
<evidence type="ECO:0000256" key="6">
    <source>
        <dbReference type="RuleBase" id="RU004296"/>
    </source>
</evidence>